<evidence type="ECO:0000256" key="6">
    <source>
        <dbReference type="PROSITE-ProRule" id="PRU00508"/>
    </source>
</evidence>
<dbReference type="PROSITE" id="PS51157">
    <property type="entry name" value="ZF_UBR"/>
    <property type="match status" value="1"/>
</dbReference>
<feature type="compositionally biased region" description="Polar residues" evidence="7">
    <location>
        <begin position="1013"/>
        <end position="1027"/>
    </location>
</feature>
<dbReference type="Pfam" id="PF00179">
    <property type="entry name" value="UQ_con"/>
    <property type="match status" value="1"/>
</dbReference>
<feature type="region of interest" description="Disordered" evidence="7">
    <location>
        <begin position="4295"/>
        <end position="4327"/>
    </location>
</feature>
<dbReference type="CDD" id="cd23810">
    <property type="entry name" value="UBCc_BIRC6"/>
    <property type="match status" value="1"/>
</dbReference>
<feature type="compositionally biased region" description="Acidic residues" evidence="7">
    <location>
        <begin position="1812"/>
        <end position="1827"/>
    </location>
</feature>
<sequence length="4732" mass="510957">MPLASQAPRQPEEQPGRSLVTICDFVGQGRLATARVLREEVLSSCDDVQIARLDVRRCEAMVVLCGDLLSTRALDETQALPLLEPPSEIKRIHLELSADEALWLKQALSNHSFVETVTFKFAERERNFDLDRGCQKDTRTDEAPRIEVRVSLPDSRCIQESFLESCTVRDIREHVSRELWYPLGLVSLVLQPSAAVPLEQTLDLLDDSRSLITLREQSQNSSASGNDILDLDMRICYDVPEIDALRSELDRISKEPSLPNAAHTKQWRWTQFRVTLDASVRSIQLLDAIAQAAGGPFPHLLSALAHMRCSARTQLGKFGPDRLYPYSEVERIFSVPPLHAKKRCELARHGLYFDTECKATCFACNFTLYVDRPDINAECVITEHNFASGFCAMRSRPEMSGNLSTASLVNCKAPLRLHHGGKCARILATIGIHGVDEADDHALALLSGGDGSLQVVACFPYVGKVAACGAMDGATVVAGHLLLANSFKADLEWMIDHEAGLPPPFLREVSEALRVVTAKVVQVPTGEIGDNSSGNGGHGISKVDDHDAGNAAAILVEVWAADVSLTLRVGHHKVIHVTAGFEVVDVRLTSLSPWIPHVSSWCVFTTRSKVSGELVVHFAAISNGDDNPAAALTTSWSIPDMVSDEVSCCDSRVVSYTWLAATEVKALWFERGGAILVHRERGPELLAYPSELGRLAQCKESSDGESAVLLSQSGELFTIPLLMETHVAQDVDESSKQIELLLRTLAAKPVACRAFASDAIEQVSAVVAKPTAVNPWDPFLVQAVEWRVKGAGVFELEFPGVGAFLSSASLSMCWSSAMVRDPTHKILTVSQMRPGDSLFTEVSKYSVMLDPALSRTARPGSCSPKPRTPYRSATVLPRVSFADGASRQEKDPDESESSAVSPSASPPSATRWAPSRSLSLQIDGGLNEGDVENARRRRSPRNGALHRQNVELLPLVRPNVADAEDEFCPDAGELETGNEPFHVANAEACMVTVNFSPCVIKRLRIRLQPLRESPTSNGASRTSSENTFEADAPPPTESKCSPVRLKVIARGLACEPRQGPRQATWDLSGSAMLDLMVQLSVAASGPARPGLGPRLLADAEQIKAMRCLRRLLRHGAQAKHRVLQAMRRADMALLVRHGLLSSERNRVMETTALIDGVLDSDAVLRDAFMVAFLESVKLVLRDDKTFCDPIGLRLGFELLHQCHSRPRSASDDSIDDARSKALELLLWIGRDSTSGKQEPRHAECHRVLRTHFNLNQGVLSDFAHELACQYSSVQVSSPAAGAHPRIRLPQEAVCLEARVLSSEPRVVELADTSDKSDNKRVRVAFRKALDTMHRVALAEKYGGVLGLESTLMEHGKISPTSEEHTKDTFDAFSLMQTGTAVQLLWDDQAQRDQHDFRVVLDLGSLSAVREVFFDVCITSRQGPSDVVQAKVKVSSSSRCNDVDGTWGMESGEQWPSTWLNRLLSKHKDSFQGTAIFSDDAFPPNQAVPARFLVARLELVGLASVDYSVELSLVIRGARPASTCRGMESPLGEDPRMEHLKSLQALTTRMSNALRFQSRVLSDYLFSRRLTWAQVRSPNSEEKETVQAMYHACNRLQEGHTLLARAMWSNCIQQGKDPITAPPLCRVRQGTLTAKLLARFLSAKEAAGSKTPSYGVACELLTHMSVFGNSRSMRGTIFKFLRAHLLRWPSFTADVIHWSLGGGSMWRNSTSAPPYLGVLVELLVDCSSSMQSFALLSLFRLLPAAMEVGNTTEINAVVLTVAQAPLKLPLKHNATKDQISQAIEALSTSAQGSEMMPCAKALTALLQSHLSNLEEEDEDKEQDKEEGETVTGQGVQEKKSQPRHGAQAEDNDCFQILLRLVAYMVGSLRAGVHTGGRARDRCIAVLHLFHEVVKVSERGLLVSHLAQHLDFAWEWLRALVGALDFLDVALKGMAVNALALVLVGPLECTSVVGLGLVDIIVQALQFGEHVMDASVKGDLVGLLIEAATSGQVDVSAKLDMGLLRRMLDLSSCPSPSLWCAVVRLVDCLPARKVVPVFSGAERLTHLLSASATCAMRMSMLSVNEGLDALVGKLLASVPVAGFRALLSVVCSALLGFEESTGGFGALHVLIRRVRLTIVSWFVLEPRSLDGIVSQINLDLQTSDAATLEQREVFLEFVTPMCQRIVKSLCQRHRLRADLALAPVQLPGHVDIHDVASAVQLPKSSAGAAAGEIFKSPQSSSSMFQTPIPEPQTPGIVTPPPPTPSIVLSSIGSPSTAAILSSTPALSIPRIGGGSGESKVAEGDVINLEAQMMQLCMLSVRLCVCSGAATQLDRWMIPNLVALVSQTRPRPAHTESKQGDGASGRADQDDFWAYVEVASKRCAAHLLRMQVDNVSRRQAAAAALDNHLRTTAAQQDLGVCLCARAILRQLIVSCPNGRTLFFQQSVRLLRDGRRDEWCNAVPVVDLMLWAEQLGTNKADAPRGDLCDGFARFGGFEILSGLLCGRVNERDPVDTGLSLGTRPFKASYEEVSSPVRDVPGPILESGTTAASQAASTDAPQLSRISKNGEPAVAVALKSGWVVDELDKMGMSLKVASQGSSSEVQFAALARISEGLEGKAFSSRHSARLSHGQASAVSKLIAAGVKQIQAKSPTPLGGGGLGVAGSILGSTSSAAGGGDSVSGSSSVDPGEGQTSPSVFPGVADPATGTASQSHLPSQHHRYLPSLNYKFPAPSLSGTDACCVVDIELKSTSVITAVHLEFLENKYAQRPSLVRIDAGMLSESMEEVFSESDLGASMAIPPTLEGMLMGFAGGGINGNVRSCSVDCKLLAAKTRSRPIVARFLRFSFGRPLATPKTHSPMLILSSLQMAGVPCALGVGLSLHDVGGSTFILDQAACLRLYKHLRRGRPADGALDLSTRCLVLEIVQDRDRWLSLRPAVLNELAALSVESSHSGEAVPTLMNILARQSIELDQIFAQAILKDSRWGQERSKFGAGLTLEQQGVVARVADLRRSILKLCTFVGQILVMRCHTAATESETERSGIPDFLIKAVLHDLDRAMAEASPKTLMGTMLAAGEMLGQLSMALFEQGRGPHGQGRVDELRIENAQRLIKFAGSLPSRFLCQRRRFGNDVAMVDALAFNSLLERALAGVLRTFSQLVKVSAERSLLEEVCLDPLAELGRYEEDTDVPQRCACQGCCKSRHWSKHRIFAVLGHALGPLGRAKVVKQAKSLLSGCAKDPSILERHADFLVAVFEFCREELLSTTDSVVESVVSATVALVCGSDERDQSPAAELSTVDERLERMSSFLALSVLGGGQGSDTDGGGLAKRVLSALWKDAVRHGSRGSKGERVWRLLFGVLTMQAPRFVSIAPTSDAAADWDHHDMLTQIVRSESTRVSGSGLADLDDSMDDFVFDIDRCSTEIELHSSDHVASFTIMPALIMGSSWGKVMGKATLSGAGTFEWEVIVEQGEDAVKDGAPGLVSIGVCLANSPLTTRCGGDAESWGISSDGTLWHSGNSTPYPVSEEMGVTGARVQVSLNLGAGELSFSVNGKSCGVAFRDLPLERPFRPAVAFSKHNLSARLQARTPGEGDDAVDALGESEAAKSLSMLCAIAALQVTEGVEEGSIPQGGASSSKGQSWAGTHKSATHGPVRRFVSSRQDALRRLTQSHQGKNRAMIQKFVQSGDASRNLSFVVARRLLGLEGDDVASATRPLVTTLRFPGAATVTGPPRSPLVSRNCSLHETLLWAMRPYPVLCVPGSWKEVEAVWGSIVCGLLPLSKFHRPTHREALELFSTSLFEGVSGDVSDEVVRTCECTFVHSRHEFVEQDWFHCLTCNLLGSEGCCVSCAINCHRGHELRYNTRSRFYCDCGPSDKCRSLSDASIGFALTSSGRASEAAALVDAEFALDRDAEGAARRDVCTLLPVTSTGKSPASNVKPGAGHRDSTTMIAMFCEEHLSHAVEAIREGICQWHLRDQEGMGEEMLSAVDSASLPGDRRDEVFADLQRVLLMLSSFSKVATFQQHFARNEECIELVVVLMHALRPKMVFRTESQGNVMGVSSTLYLSRARGASQGLELLVDTDICDKLTRVHEDPVSPMVKVFAAALDDVTSPAALVESRALDLLLIRLGDILGECPVSEQLANEALTENGRLRLVPVDRTTRKPPQLRGAATPAKAQEALQQQAEGEEEETDPLWKPSYGVGSSDQAAEDEERATKVLQRRSKARETIDCICKVLGAILGTARSGAGNADDVERTKACLRDSCFFFVLHYFMFGNTVDSLLENAESILSLLQICRLLHGEPLLEELLDFCPPGRKCARELVLEVAESGQEAPDGGAEDEGDDAEDDAEGPGDEEERSAQQCFLRMVAEAADLAKDLSPGLAAVAVKTAEAPAEQEQAAISEEPAISEEDAAGYVEELKGLVFQVRSLELSASPPPPLASAAANPSAAATTSSSGDEGATATAKVSGEGVGVGGDDAKEGSAVAAATSAAATAGEVLDHAMNDLILADAAKQSSRARTKRVNRELRSLKKTLPVHLGSTIALCVDSKRPFVLKAAIMAPEGTPYDSGVFVFDIYLPVEYPEKPPMMLLRTTGDGTVRFNPNLYNNGKVCLSLLGTWRGGASGNETWTKHSTLLQVLVSTQSAILGAELPYFNEPGVEAQFGTPDGELQARVHENGGYERLRVATIRFAMLAHLQVLLDPDAVDSSGTRFFAQVVRAHFRRKQAHILRTVDAWIAQAQFSDTVGHLAELQRLRDQLADSLDALRR</sequence>
<dbReference type="InterPro" id="IPR001870">
    <property type="entry name" value="B30.2/SPRY"/>
</dbReference>
<gene>
    <name evidence="11" type="ORF">SCF082_LOCUS47476</name>
</gene>
<feature type="compositionally biased region" description="Low complexity" evidence="7">
    <location>
        <begin position="4407"/>
        <end position="4435"/>
    </location>
</feature>
<feature type="compositionally biased region" description="Acidic residues" evidence="7">
    <location>
        <begin position="4304"/>
        <end position="4324"/>
    </location>
</feature>
<dbReference type="SMART" id="SM00212">
    <property type="entry name" value="UBCc"/>
    <property type="match status" value="1"/>
</dbReference>
<feature type="region of interest" description="Disordered" evidence="7">
    <location>
        <begin position="4401"/>
        <end position="4441"/>
    </location>
</feature>
<keyword evidence="5" id="KW-0862">Zinc</keyword>
<comment type="caution">
    <text evidence="11">The sequence shown here is derived from an EMBL/GenBank/DDBJ whole genome shotgun (WGS) entry which is preliminary data.</text>
</comment>
<evidence type="ECO:0000256" key="2">
    <source>
        <dbReference type="ARBA" id="ARBA00022723"/>
    </source>
</evidence>
<feature type="domain" description="B30.2/SPRY" evidence="9">
    <location>
        <begin position="3364"/>
        <end position="3561"/>
    </location>
</feature>
<dbReference type="PROSITE" id="PS50127">
    <property type="entry name" value="UBC_2"/>
    <property type="match status" value="1"/>
</dbReference>
<feature type="region of interest" description="Disordered" evidence="7">
    <location>
        <begin position="1011"/>
        <end position="1039"/>
    </location>
</feature>
<evidence type="ECO:0000256" key="4">
    <source>
        <dbReference type="ARBA" id="ARBA00022786"/>
    </source>
</evidence>
<protein>
    <submittedName>
        <fullName evidence="11">Probable ubiquitin-conjugating enzyme protein 17</fullName>
    </submittedName>
</protein>
<dbReference type="CDD" id="cd19671">
    <property type="entry name" value="UBR-box_UBR4_5_6_7"/>
    <property type="match status" value="1"/>
</dbReference>
<dbReference type="EMBL" id="CAXAMM010041853">
    <property type="protein sequence ID" value="CAK9101522.1"/>
    <property type="molecule type" value="Genomic_DNA"/>
</dbReference>
<evidence type="ECO:0000256" key="7">
    <source>
        <dbReference type="SAM" id="MobiDB-lite"/>
    </source>
</evidence>
<feature type="domain" description="UBC core" evidence="8">
    <location>
        <begin position="4484"/>
        <end position="4657"/>
    </location>
</feature>
<dbReference type="InterPro" id="IPR043136">
    <property type="entry name" value="B30.2/SPRY_sf"/>
</dbReference>
<dbReference type="InterPro" id="IPR003126">
    <property type="entry name" value="Znf_UBR"/>
</dbReference>
<feature type="region of interest" description="Disordered" evidence="7">
    <location>
        <begin position="2650"/>
        <end position="2694"/>
    </location>
</feature>
<organism evidence="11 12">
    <name type="scientific">Durusdinium trenchii</name>
    <dbReference type="NCBI Taxonomy" id="1381693"/>
    <lineage>
        <taxon>Eukaryota</taxon>
        <taxon>Sar</taxon>
        <taxon>Alveolata</taxon>
        <taxon>Dinophyceae</taxon>
        <taxon>Suessiales</taxon>
        <taxon>Symbiodiniaceae</taxon>
        <taxon>Durusdinium</taxon>
    </lineage>
</organism>
<reference evidence="11 12" key="1">
    <citation type="submission" date="2024-02" db="EMBL/GenBank/DDBJ databases">
        <authorList>
            <person name="Chen Y."/>
            <person name="Shah S."/>
            <person name="Dougan E. K."/>
            <person name="Thang M."/>
            <person name="Chan C."/>
        </authorList>
    </citation>
    <scope>NUCLEOTIDE SEQUENCE [LARGE SCALE GENOMIC DNA]</scope>
</reference>
<dbReference type="PROSITE" id="PS50188">
    <property type="entry name" value="B302_SPRY"/>
    <property type="match status" value="1"/>
</dbReference>
<feature type="compositionally biased region" description="Low complexity" evidence="7">
    <location>
        <begin position="4143"/>
        <end position="4153"/>
    </location>
</feature>
<evidence type="ECO:0000259" key="9">
    <source>
        <dbReference type="PROSITE" id="PS50188"/>
    </source>
</evidence>
<evidence type="ECO:0000259" key="10">
    <source>
        <dbReference type="PROSITE" id="PS51157"/>
    </source>
</evidence>
<dbReference type="InterPro" id="IPR003877">
    <property type="entry name" value="SPRY_dom"/>
</dbReference>
<feature type="compositionally biased region" description="Low complexity" evidence="7">
    <location>
        <begin position="897"/>
        <end position="917"/>
    </location>
</feature>
<proteinExistence type="predicted"/>
<dbReference type="Gene3D" id="3.10.110.10">
    <property type="entry name" value="Ubiquitin Conjugating Enzyme"/>
    <property type="match status" value="1"/>
</dbReference>
<dbReference type="PANTHER" id="PTHR46116:SF39">
    <property type="entry name" value="BACULOVIRAL IAP REPEAT-CONTAINING PROTEIN 6"/>
    <property type="match status" value="1"/>
</dbReference>
<feature type="region of interest" description="Disordered" evidence="7">
    <location>
        <begin position="878"/>
        <end position="946"/>
    </location>
</feature>
<keyword evidence="3" id="KW-0863">Zinc-finger</keyword>
<feature type="domain" description="UBR-type" evidence="10">
    <location>
        <begin position="3784"/>
        <end position="3851"/>
    </location>
</feature>
<keyword evidence="2" id="KW-0479">Metal-binding</keyword>
<dbReference type="SUPFAM" id="SSF49899">
    <property type="entry name" value="Concanavalin A-like lectins/glucanases"/>
    <property type="match status" value="1"/>
</dbReference>
<evidence type="ECO:0000256" key="1">
    <source>
        <dbReference type="ARBA" id="ARBA00022679"/>
    </source>
</evidence>
<dbReference type="SMART" id="SM00396">
    <property type="entry name" value="ZnF_UBR1"/>
    <property type="match status" value="1"/>
</dbReference>
<dbReference type="SUPFAM" id="SSF54495">
    <property type="entry name" value="UBC-like"/>
    <property type="match status" value="1"/>
</dbReference>
<dbReference type="SMART" id="SM00449">
    <property type="entry name" value="SPRY"/>
    <property type="match status" value="1"/>
</dbReference>
<dbReference type="Gene3D" id="2.60.120.920">
    <property type="match status" value="1"/>
</dbReference>
<dbReference type="CDD" id="cd11709">
    <property type="entry name" value="SPRY"/>
    <property type="match status" value="1"/>
</dbReference>
<feature type="region of interest" description="Disordered" evidence="7">
    <location>
        <begin position="3595"/>
        <end position="3621"/>
    </location>
</feature>
<evidence type="ECO:0000256" key="3">
    <source>
        <dbReference type="ARBA" id="ARBA00022771"/>
    </source>
</evidence>
<evidence type="ECO:0000256" key="5">
    <source>
        <dbReference type="ARBA" id="ARBA00022833"/>
    </source>
</evidence>
<dbReference type="InterPro" id="IPR016135">
    <property type="entry name" value="UBQ-conjugating_enzyme/RWD"/>
</dbReference>
<dbReference type="Proteomes" id="UP001642464">
    <property type="component" value="Unassembled WGS sequence"/>
</dbReference>
<dbReference type="PANTHER" id="PTHR46116">
    <property type="entry name" value="(E3-INDEPENDENT) E2 UBIQUITIN-CONJUGATING ENZYME"/>
    <property type="match status" value="1"/>
</dbReference>
<name>A0ABP0RLP7_9DINO</name>
<keyword evidence="1" id="KW-0808">Transferase</keyword>
<dbReference type="Pfam" id="PF02207">
    <property type="entry name" value="zf-UBR"/>
    <property type="match status" value="1"/>
</dbReference>
<evidence type="ECO:0000313" key="11">
    <source>
        <dbReference type="EMBL" id="CAK9101522.1"/>
    </source>
</evidence>
<dbReference type="InterPro" id="IPR000608">
    <property type="entry name" value="UBC"/>
</dbReference>
<keyword evidence="12" id="KW-1185">Reference proteome</keyword>
<accession>A0ABP0RLP7</accession>
<dbReference type="InterPro" id="IPR013320">
    <property type="entry name" value="ConA-like_dom_sf"/>
</dbReference>
<evidence type="ECO:0000313" key="12">
    <source>
        <dbReference type="Proteomes" id="UP001642464"/>
    </source>
</evidence>
<evidence type="ECO:0000259" key="8">
    <source>
        <dbReference type="PROSITE" id="PS50127"/>
    </source>
</evidence>
<feature type="zinc finger region" description="UBR-type" evidence="6">
    <location>
        <begin position="3784"/>
        <end position="3851"/>
    </location>
</feature>
<keyword evidence="4" id="KW-0833">Ubl conjugation pathway</keyword>
<feature type="region of interest" description="Disordered" evidence="7">
    <location>
        <begin position="4125"/>
        <end position="4183"/>
    </location>
</feature>
<dbReference type="Pfam" id="PF00622">
    <property type="entry name" value="SPRY"/>
    <property type="match status" value="1"/>
</dbReference>
<feature type="region of interest" description="Disordered" evidence="7">
    <location>
        <begin position="1811"/>
        <end position="1846"/>
    </location>
</feature>
<feature type="compositionally biased region" description="Polar residues" evidence="7">
    <location>
        <begin position="3602"/>
        <end position="3612"/>
    </location>
</feature>